<evidence type="ECO:0000259" key="1">
    <source>
        <dbReference type="PROSITE" id="PS50042"/>
    </source>
</evidence>
<dbReference type="STRING" id="1029756.W911_02095"/>
<dbReference type="CDD" id="cd00038">
    <property type="entry name" value="CAP_ED"/>
    <property type="match status" value="1"/>
</dbReference>
<dbReference type="InterPro" id="IPR018490">
    <property type="entry name" value="cNMP-bd_dom_sf"/>
</dbReference>
<name>V5SBQ0_9HYPH</name>
<accession>V5SBQ0</accession>
<dbReference type="InterPro" id="IPR000595">
    <property type="entry name" value="cNMP-bd_dom"/>
</dbReference>
<dbReference type="Pfam" id="PF00027">
    <property type="entry name" value="cNMP_binding"/>
    <property type="match status" value="1"/>
</dbReference>
<dbReference type="PROSITE" id="PS50042">
    <property type="entry name" value="CNMP_BINDING_3"/>
    <property type="match status" value="1"/>
</dbReference>
<evidence type="ECO:0000313" key="2">
    <source>
        <dbReference type="EMBL" id="AHB47465.1"/>
    </source>
</evidence>
<dbReference type="InterPro" id="IPR014710">
    <property type="entry name" value="RmlC-like_jellyroll"/>
</dbReference>
<sequence>MALDALVLPLLNVPLFQGLKPLQLTEIARRADRIVYRPGDVIVAANAEPDAAVLVVSGEAVRTEGPGLGDGAEAIPAGALISEMTMLIETACTSTVVARTPVRALRITRSEMLAHMTDDPTLADHFIEKISGRLNTFVTGLKEIDSSLVAIAGETPAGELPTPAQTQQQAQIVDDAATVTLH</sequence>
<gene>
    <name evidence="2" type="ORF">W911_02095</name>
</gene>
<reference evidence="2 3" key="1">
    <citation type="journal article" date="2014" name="Genome Announc.">
        <title>Complete Genome Sequence of Hyphomicrobium nitrativorans Strain NL23, a Denitrifying Bacterium Isolated from Biofilm of a Methanol-Fed Denitrification System Treating Seawater at the Montreal Biodome.</title>
        <authorList>
            <person name="Martineau C."/>
            <person name="Villeneuve C."/>
            <person name="Mauffrey F."/>
            <person name="Villemur R."/>
        </authorList>
    </citation>
    <scope>NUCLEOTIDE SEQUENCE [LARGE SCALE GENOMIC DNA]</scope>
    <source>
        <strain evidence="2">NL23</strain>
    </source>
</reference>
<dbReference type="SUPFAM" id="SSF51206">
    <property type="entry name" value="cAMP-binding domain-like"/>
    <property type="match status" value="1"/>
</dbReference>
<organism evidence="2 3">
    <name type="scientific">Hyphomicrobium nitrativorans NL23</name>
    <dbReference type="NCBI Taxonomy" id="1029756"/>
    <lineage>
        <taxon>Bacteria</taxon>
        <taxon>Pseudomonadati</taxon>
        <taxon>Pseudomonadota</taxon>
        <taxon>Alphaproteobacteria</taxon>
        <taxon>Hyphomicrobiales</taxon>
        <taxon>Hyphomicrobiaceae</taxon>
        <taxon>Hyphomicrobium</taxon>
    </lineage>
</organism>
<dbReference type="OrthoDB" id="3525895at2"/>
<evidence type="ECO:0000313" key="3">
    <source>
        <dbReference type="Proteomes" id="UP000018542"/>
    </source>
</evidence>
<keyword evidence="3" id="KW-1185">Reference proteome</keyword>
<dbReference type="AlphaFoldDB" id="V5SBQ0"/>
<dbReference type="SMART" id="SM00100">
    <property type="entry name" value="cNMP"/>
    <property type="match status" value="1"/>
</dbReference>
<dbReference type="EMBL" id="CP006912">
    <property type="protein sequence ID" value="AHB47465.1"/>
    <property type="molecule type" value="Genomic_DNA"/>
</dbReference>
<protein>
    <submittedName>
        <fullName evidence="2">Crp/Fnr family transcription regulator</fullName>
    </submittedName>
</protein>
<dbReference type="HOGENOM" id="CLU_075053_16_3_5"/>
<dbReference type="PATRIC" id="fig|1029756.8.peg.446"/>
<dbReference type="Proteomes" id="UP000018542">
    <property type="component" value="Chromosome"/>
</dbReference>
<dbReference type="Gene3D" id="2.60.120.10">
    <property type="entry name" value="Jelly Rolls"/>
    <property type="match status" value="1"/>
</dbReference>
<feature type="domain" description="Cyclic nucleotide-binding" evidence="1">
    <location>
        <begin position="15"/>
        <end position="109"/>
    </location>
</feature>
<proteinExistence type="predicted"/>
<dbReference type="KEGG" id="hni:W911_02095"/>
<dbReference type="RefSeq" id="WP_023785849.1">
    <property type="nucleotide sequence ID" value="NC_022997.1"/>
</dbReference>